<evidence type="ECO:0000313" key="1">
    <source>
        <dbReference type="EMBL" id="SFM22463.1"/>
    </source>
</evidence>
<accession>A0A1I4P527</accession>
<keyword evidence="2" id="KW-1185">Reference proteome</keyword>
<name>A0A1I4P527_9BACI</name>
<dbReference type="AlphaFoldDB" id="A0A1I4P527"/>
<dbReference type="Proteomes" id="UP000199668">
    <property type="component" value="Unassembled WGS sequence"/>
</dbReference>
<reference evidence="1 2" key="1">
    <citation type="submission" date="2016-10" db="EMBL/GenBank/DDBJ databases">
        <authorList>
            <person name="de Groot N.N."/>
        </authorList>
    </citation>
    <scope>NUCLEOTIDE SEQUENCE [LARGE SCALE GENOMIC DNA]</scope>
    <source>
        <strain evidence="1 2">CGMCC 1.6134</strain>
    </source>
</reference>
<proteinExistence type="predicted"/>
<protein>
    <submittedName>
        <fullName evidence="1">Uncharacterized protein</fullName>
    </submittedName>
</protein>
<evidence type="ECO:0000313" key="2">
    <source>
        <dbReference type="Proteomes" id="UP000199668"/>
    </source>
</evidence>
<dbReference type="RefSeq" id="WP_090927681.1">
    <property type="nucleotide sequence ID" value="NZ_FOTY01000023.1"/>
</dbReference>
<dbReference type="EMBL" id="FOTY01000023">
    <property type="protein sequence ID" value="SFM22463.1"/>
    <property type="molecule type" value="Genomic_DNA"/>
</dbReference>
<sequence length="85" mass="9610">MSHTYEEKNVTSGGVYHVITTHPSNIRMREIFKPMKETSQTGINGAIFNNDSGSDAYLDPYALLHYQYNEVGEGTYNQGSQQKTF</sequence>
<gene>
    <name evidence="1" type="ORF">SAMN04488054_1232</name>
</gene>
<organism evidence="1 2">
    <name type="scientific">Salibacterium qingdaonense</name>
    <dbReference type="NCBI Taxonomy" id="266892"/>
    <lineage>
        <taxon>Bacteria</taxon>
        <taxon>Bacillati</taxon>
        <taxon>Bacillota</taxon>
        <taxon>Bacilli</taxon>
        <taxon>Bacillales</taxon>
        <taxon>Bacillaceae</taxon>
    </lineage>
</organism>
<dbReference type="STRING" id="266892.SAMN04488054_1232"/>